<dbReference type="EMBL" id="JH430339">
    <property type="status" value="NOT_ANNOTATED_CDS"/>
    <property type="molecule type" value="Genomic_DNA"/>
</dbReference>
<dbReference type="InterPro" id="IPR008653">
    <property type="entry name" value="IER"/>
</dbReference>
<reference evidence="4" key="1">
    <citation type="submission" date="2011-05" db="EMBL/GenBank/DDBJ databases">
        <authorList>
            <person name="Richards S.R."/>
            <person name="Qu J."/>
            <person name="Jiang H."/>
            <person name="Jhangiani S.N."/>
            <person name="Agravi P."/>
            <person name="Goodspeed R."/>
            <person name="Gross S."/>
            <person name="Mandapat C."/>
            <person name="Jackson L."/>
            <person name="Mathew T."/>
            <person name="Pu L."/>
            <person name="Thornton R."/>
            <person name="Saada N."/>
            <person name="Wilczek-Boney K.B."/>
            <person name="Lee S."/>
            <person name="Kovar C."/>
            <person name="Wu Y."/>
            <person name="Scherer S.E."/>
            <person name="Worley K.C."/>
            <person name="Muzny D.M."/>
            <person name="Gibbs R."/>
        </authorList>
    </citation>
    <scope>NUCLEOTIDE SEQUENCE</scope>
    <source>
        <strain evidence="4">Brora</strain>
    </source>
</reference>
<organism evidence="3 4">
    <name type="scientific">Strigamia maritima</name>
    <name type="common">European centipede</name>
    <name type="synonym">Geophilus maritimus</name>
    <dbReference type="NCBI Taxonomy" id="126957"/>
    <lineage>
        <taxon>Eukaryota</taxon>
        <taxon>Metazoa</taxon>
        <taxon>Ecdysozoa</taxon>
        <taxon>Arthropoda</taxon>
        <taxon>Myriapoda</taxon>
        <taxon>Chilopoda</taxon>
        <taxon>Pleurostigmophora</taxon>
        <taxon>Geophilomorpha</taxon>
        <taxon>Linotaeniidae</taxon>
        <taxon>Strigamia</taxon>
    </lineage>
</organism>
<dbReference type="Proteomes" id="UP000014500">
    <property type="component" value="Unassembled WGS sequence"/>
</dbReference>
<keyword evidence="4" id="KW-1185">Reference proteome</keyword>
<dbReference type="HOGENOM" id="CLU_071918_0_0_1"/>
<name>T1IJP8_STRMM</name>
<reference evidence="3" key="2">
    <citation type="submission" date="2015-02" db="UniProtKB">
        <authorList>
            <consortium name="EnsemblMetazoa"/>
        </authorList>
    </citation>
    <scope>IDENTIFICATION</scope>
</reference>
<dbReference type="OMA" id="YHETENK"/>
<evidence type="ECO:0000256" key="1">
    <source>
        <dbReference type="ARBA" id="ARBA00006186"/>
    </source>
</evidence>
<dbReference type="EnsemblMetazoa" id="SMAR001121-RA">
    <property type="protein sequence ID" value="SMAR001121-PA"/>
    <property type="gene ID" value="SMAR001121"/>
</dbReference>
<evidence type="ECO:0000256" key="2">
    <source>
        <dbReference type="SAM" id="MobiDB-lite"/>
    </source>
</evidence>
<dbReference type="PhylomeDB" id="T1IJP8"/>
<dbReference type="eggNOG" id="ENOG502QUU4">
    <property type="taxonomic scope" value="Eukaryota"/>
</dbReference>
<feature type="region of interest" description="Disordered" evidence="2">
    <location>
        <begin position="61"/>
        <end position="101"/>
    </location>
</feature>
<protein>
    <submittedName>
        <fullName evidence="3">Uncharacterized protein</fullName>
    </submittedName>
</protein>
<comment type="similarity">
    <text evidence="1">Belongs to the IER family.</text>
</comment>
<sequence>MATEAQKLISISLGKITNFRIQRGGMSLHKNLLIASVLQKARTVFMEETLTVMNVYSPAEDEALEEPNPVHETPPSVDRGYCGQSEKENDKENSVSDDGEKIAHGCVEPFADSDERNNRTWPPSARCLKRRRAVSEVEEAVNSILPKKPKTDACYTDELLSAESSSSSFTGLLSKADASKMSRPLSMTDLCATEVKDSIELISMPVLAMTV</sequence>
<feature type="compositionally biased region" description="Basic and acidic residues" evidence="2">
    <location>
        <begin position="85"/>
        <end position="101"/>
    </location>
</feature>
<proteinExistence type="inferred from homology"/>
<evidence type="ECO:0000313" key="4">
    <source>
        <dbReference type="Proteomes" id="UP000014500"/>
    </source>
</evidence>
<dbReference type="PANTHER" id="PTHR15895">
    <property type="entry name" value="IMMEDIATE EARLY RESPONSE GENE"/>
    <property type="match status" value="1"/>
</dbReference>
<dbReference type="Pfam" id="PF05760">
    <property type="entry name" value="IER"/>
    <property type="match status" value="1"/>
</dbReference>
<accession>T1IJP8</accession>
<dbReference type="AlphaFoldDB" id="T1IJP8"/>
<dbReference type="STRING" id="126957.T1IJP8"/>
<evidence type="ECO:0000313" key="3">
    <source>
        <dbReference type="EnsemblMetazoa" id="SMAR001121-PA"/>
    </source>
</evidence>